<organism evidence="1 2">
    <name type="scientific">Pseudomonas saudiphocaensis</name>
    <dbReference type="NCBI Taxonomy" id="1499686"/>
    <lineage>
        <taxon>Bacteria</taxon>
        <taxon>Pseudomonadati</taxon>
        <taxon>Pseudomonadota</taxon>
        <taxon>Gammaproteobacteria</taxon>
        <taxon>Pseudomonadales</taxon>
        <taxon>Pseudomonadaceae</taxon>
        <taxon>Pseudomonas</taxon>
    </lineage>
</organism>
<proteinExistence type="predicted"/>
<dbReference type="Proteomes" id="UP000053902">
    <property type="component" value="Unassembled WGS sequence"/>
</dbReference>
<dbReference type="STRING" id="1499686.BN1079_02663"/>
<keyword evidence="2" id="KW-1185">Reference proteome</keyword>
<gene>
    <name evidence="1" type="ORF">BN1079_02663</name>
</gene>
<dbReference type="AlphaFoldDB" id="A0A078LVN7"/>
<reference evidence="1 2" key="1">
    <citation type="submission" date="2014-07" db="EMBL/GenBank/DDBJ databases">
        <authorList>
            <person name="Urmite Genomes Urmite Genomes"/>
        </authorList>
    </citation>
    <scope>NUCLEOTIDE SEQUENCE [LARGE SCALE GENOMIC DNA]</scope>
    <source>
        <strain evidence="1 2">20_BN</strain>
    </source>
</reference>
<evidence type="ECO:0000313" key="1">
    <source>
        <dbReference type="EMBL" id="CDZ95330.1"/>
    </source>
</evidence>
<sequence length="59" mass="6218">MSSLLFAAEAARSNVPPSHRRSRALAAKAGSRLLKRHKLRAGGGAPTVGALPRQRMVSV</sequence>
<accession>A0A078LVN7</accession>
<name>A0A078LVN7_9PSED</name>
<dbReference type="HOGENOM" id="CLU_2957290_0_0_6"/>
<dbReference type="EMBL" id="CCSF01000001">
    <property type="protein sequence ID" value="CDZ95330.1"/>
    <property type="molecule type" value="Genomic_DNA"/>
</dbReference>
<protein>
    <submittedName>
        <fullName evidence="1">Uncharacterized protein</fullName>
    </submittedName>
</protein>
<evidence type="ECO:0000313" key="2">
    <source>
        <dbReference type="Proteomes" id="UP000053902"/>
    </source>
</evidence>